<dbReference type="RefSeq" id="WP_124031703.1">
    <property type="nucleotide sequence ID" value="NZ_CAKMAX010000006.1"/>
</dbReference>
<keyword evidence="1" id="KW-0812">Transmembrane</keyword>
<dbReference type="EMBL" id="JAKHMS010000016">
    <property type="protein sequence ID" value="MCZ3781850.1"/>
    <property type="molecule type" value="Genomic_DNA"/>
</dbReference>
<reference evidence="2 3" key="1">
    <citation type="submission" date="2022-01" db="EMBL/GenBank/DDBJ databases">
        <title>VMRC isolate genome collection.</title>
        <authorList>
            <person name="France M."/>
            <person name="Rutt L."/>
            <person name="Humphrys M."/>
            <person name="Ravel J."/>
        </authorList>
    </citation>
    <scope>NUCLEOTIDE SEQUENCE [LARGE SCALE GENOMIC DNA]</scope>
    <source>
        <strain evidence="2 3">C0030B4</strain>
    </source>
</reference>
<keyword evidence="3" id="KW-1185">Reference proteome</keyword>
<protein>
    <submittedName>
        <fullName evidence="2">Uncharacterized protein</fullName>
    </submittedName>
</protein>
<dbReference type="Proteomes" id="UP001527392">
    <property type="component" value="Unassembled WGS sequence"/>
</dbReference>
<evidence type="ECO:0000256" key="1">
    <source>
        <dbReference type="SAM" id="Phobius"/>
    </source>
</evidence>
<evidence type="ECO:0000313" key="3">
    <source>
        <dbReference type="Proteomes" id="UP001527392"/>
    </source>
</evidence>
<keyword evidence="1" id="KW-0472">Membrane</keyword>
<accession>A0ABT4K7Y7</accession>
<feature type="transmembrane region" description="Helical" evidence="1">
    <location>
        <begin position="12"/>
        <end position="34"/>
    </location>
</feature>
<name>A0ABT4K7Y7_9LACO</name>
<sequence length="108" mass="12312">MHRIMGYSWDELLAIVTIASIVGGFLIYLLNLAIKNGTEKLSNMVKDLIVRIDNLNHTMNSIESTANRTADRVDSLEERFEEHVGEAKVRNQKIKALEHEVFGRSENE</sequence>
<evidence type="ECO:0000313" key="2">
    <source>
        <dbReference type="EMBL" id="MCZ3781850.1"/>
    </source>
</evidence>
<gene>
    <name evidence="2" type="ORF">L2504_06860</name>
</gene>
<comment type="caution">
    <text evidence="2">The sequence shown here is derived from an EMBL/GenBank/DDBJ whole genome shotgun (WGS) entry which is preliminary data.</text>
</comment>
<proteinExistence type="predicted"/>
<organism evidence="2 3">
    <name type="scientific">Limosilactobacillus vaginalis</name>
    <dbReference type="NCBI Taxonomy" id="1633"/>
    <lineage>
        <taxon>Bacteria</taxon>
        <taxon>Bacillati</taxon>
        <taxon>Bacillota</taxon>
        <taxon>Bacilli</taxon>
        <taxon>Lactobacillales</taxon>
        <taxon>Lactobacillaceae</taxon>
        <taxon>Limosilactobacillus</taxon>
    </lineage>
</organism>
<keyword evidence="1" id="KW-1133">Transmembrane helix</keyword>